<feature type="binding site" evidence="9">
    <location>
        <position position="137"/>
    </location>
    <ligand>
        <name>substrate</name>
    </ligand>
</feature>
<evidence type="ECO:0000256" key="8">
    <source>
        <dbReference type="ARBA" id="ARBA00023277"/>
    </source>
</evidence>
<gene>
    <name evidence="9" type="primary">rbsK</name>
    <name evidence="11" type="ORF">H8S18_04720</name>
</gene>
<feature type="binding site" evidence="9">
    <location>
        <position position="244"/>
    </location>
    <ligand>
        <name>substrate</name>
    </ligand>
</feature>
<accession>A0ABR7EEU0</accession>
<comment type="function">
    <text evidence="9">Catalyzes the phosphorylation of ribose at O-5 in a reaction requiring ATP and magnesium. The resulting D-ribose-5-phosphate can then be used either for sythesis of nucleotides, histidine, and tryptophan, or as a component of the pentose phosphate pathway.</text>
</comment>
<dbReference type="InterPro" id="IPR011877">
    <property type="entry name" value="Ribokinase"/>
</dbReference>
<feature type="binding site" evidence="9">
    <location>
        <position position="238"/>
    </location>
    <ligand>
        <name>K(+)</name>
        <dbReference type="ChEBI" id="CHEBI:29103"/>
    </ligand>
</feature>
<keyword evidence="5 9" id="KW-0067">ATP-binding</keyword>
<feature type="binding site" evidence="9">
    <location>
        <position position="283"/>
    </location>
    <ligand>
        <name>K(+)</name>
        <dbReference type="ChEBI" id="CHEBI:29103"/>
    </ligand>
</feature>
<keyword evidence="6 9" id="KW-0460">Magnesium</keyword>
<dbReference type="EC" id="2.7.1.15" evidence="9"/>
<dbReference type="SUPFAM" id="SSF53613">
    <property type="entry name" value="Ribokinase-like"/>
    <property type="match status" value="1"/>
</dbReference>
<keyword evidence="8 9" id="KW-0119">Carbohydrate metabolism</keyword>
<keyword evidence="2 9" id="KW-0479">Metal-binding</keyword>
<feature type="binding site" evidence="9">
    <location>
        <position position="240"/>
    </location>
    <ligand>
        <name>K(+)</name>
        <dbReference type="ChEBI" id="CHEBI:29103"/>
    </ligand>
</feature>
<dbReference type="InterPro" id="IPR002139">
    <property type="entry name" value="Ribo/fructo_kinase"/>
</dbReference>
<dbReference type="InterPro" id="IPR029056">
    <property type="entry name" value="Ribokinase-like"/>
</dbReference>
<organism evidence="11 12">
    <name type="scientific">Christensenella tenuis</name>
    <dbReference type="NCBI Taxonomy" id="2763033"/>
    <lineage>
        <taxon>Bacteria</taxon>
        <taxon>Bacillati</taxon>
        <taxon>Bacillota</taxon>
        <taxon>Clostridia</taxon>
        <taxon>Christensenellales</taxon>
        <taxon>Christensenellaceae</taxon>
        <taxon>Christensenella</taxon>
    </lineage>
</organism>
<comment type="subcellular location">
    <subcellularLocation>
        <location evidence="9">Cytoplasm</location>
    </subcellularLocation>
</comment>
<evidence type="ECO:0000256" key="4">
    <source>
        <dbReference type="ARBA" id="ARBA00022777"/>
    </source>
</evidence>
<evidence type="ECO:0000256" key="7">
    <source>
        <dbReference type="ARBA" id="ARBA00022958"/>
    </source>
</evidence>
<feature type="active site" description="Proton acceptor" evidence="9">
    <location>
        <position position="244"/>
    </location>
</feature>
<dbReference type="HAMAP" id="MF_01987">
    <property type="entry name" value="Ribokinase"/>
    <property type="match status" value="1"/>
</dbReference>
<dbReference type="Proteomes" id="UP000606889">
    <property type="component" value="Unassembled WGS sequence"/>
</dbReference>
<evidence type="ECO:0000256" key="3">
    <source>
        <dbReference type="ARBA" id="ARBA00022741"/>
    </source>
</evidence>
<comment type="activity regulation">
    <text evidence="9">Activated by a monovalent cation that binds near, but not in, the active site. The most likely occupant of the site in vivo is potassium. Ion binding induces a conformational change that may alter substrate affinity.</text>
</comment>
<keyword evidence="1 9" id="KW-0808">Transferase</keyword>
<feature type="binding site" evidence="9">
    <location>
        <begin position="243"/>
        <end position="244"/>
    </location>
    <ligand>
        <name>ATP</name>
        <dbReference type="ChEBI" id="CHEBI:30616"/>
    </ligand>
</feature>
<evidence type="ECO:0000256" key="2">
    <source>
        <dbReference type="ARBA" id="ARBA00022723"/>
    </source>
</evidence>
<comment type="subunit">
    <text evidence="9">Homodimer.</text>
</comment>
<feature type="binding site" evidence="9">
    <location>
        <position position="180"/>
    </location>
    <ligand>
        <name>ATP</name>
        <dbReference type="ChEBI" id="CHEBI:30616"/>
    </ligand>
</feature>
<dbReference type="Gene3D" id="3.40.1190.20">
    <property type="match status" value="1"/>
</dbReference>
<comment type="caution">
    <text evidence="9">Lacks conserved residue(s) required for the propagation of feature annotation.</text>
</comment>
<name>A0ABR7EEU0_9FIRM</name>
<dbReference type="EMBL" id="JACOON010000002">
    <property type="protein sequence ID" value="MBC5647629.1"/>
    <property type="molecule type" value="Genomic_DNA"/>
</dbReference>
<comment type="similarity">
    <text evidence="9">Belongs to the carbohydrate kinase PfkB family. Ribokinase subfamily.</text>
</comment>
<evidence type="ECO:0000259" key="10">
    <source>
        <dbReference type="Pfam" id="PF00294"/>
    </source>
</evidence>
<reference evidence="11 12" key="1">
    <citation type="submission" date="2020-08" db="EMBL/GenBank/DDBJ databases">
        <title>Genome public.</title>
        <authorList>
            <person name="Liu C."/>
            <person name="Sun Q."/>
        </authorList>
    </citation>
    <scope>NUCLEOTIDE SEQUENCE [LARGE SCALE GENOMIC DNA]</scope>
    <source>
        <strain evidence="11 12">NSJ-35</strain>
    </source>
</reference>
<feature type="binding site" evidence="9">
    <location>
        <begin position="212"/>
        <end position="217"/>
    </location>
    <ligand>
        <name>ATP</name>
        <dbReference type="ChEBI" id="CHEBI:30616"/>
    </ligand>
</feature>
<feature type="binding site" evidence="9">
    <location>
        <position position="274"/>
    </location>
    <ligand>
        <name>K(+)</name>
        <dbReference type="ChEBI" id="CHEBI:29103"/>
    </ligand>
</feature>
<proteinExistence type="inferred from homology"/>
<comment type="pathway">
    <text evidence="9">Carbohydrate metabolism; D-ribose degradation; D-ribose 5-phosphate from beta-D-ribopyranose: step 2/2.</text>
</comment>
<sequence>MKVLNFGSLNMDYVYDVPHFVQPGETISSSSRSVFAGGKGLNQSVALAKAGAETYHAGCVGYDGDILKEILADAGVNTEYILEEKNEQSGHTIIQVEPNGQNCIIVFGGTNHRIMREQGGNTLENFSRGDFLLLQNEINGLDYLIREAHMRGLRIVLNPSPIDESIAALPLSYVEFFIVNEIEGMQLAQTKEIEEIIPRLAGRYPQAKIVLTLGIDGARYYDGEREFQQPAYPVEAIDTTAAGDTFLGYFIAGMAKGIETQQTLKIAARASSITVAHKGAADSIPTLDEVLARGL</sequence>
<evidence type="ECO:0000313" key="12">
    <source>
        <dbReference type="Proteomes" id="UP000606889"/>
    </source>
</evidence>
<evidence type="ECO:0000256" key="5">
    <source>
        <dbReference type="ARBA" id="ARBA00022840"/>
    </source>
</evidence>
<dbReference type="Pfam" id="PF00294">
    <property type="entry name" value="PfkB"/>
    <property type="match status" value="1"/>
</dbReference>
<dbReference type="PRINTS" id="PR00990">
    <property type="entry name" value="RIBOKINASE"/>
</dbReference>
<comment type="caution">
    <text evidence="11">The sequence shown here is derived from an EMBL/GenBank/DDBJ whole genome shotgun (WGS) entry which is preliminary data.</text>
</comment>
<keyword evidence="3 9" id="KW-0547">Nucleotide-binding</keyword>
<keyword evidence="9" id="KW-0963">Cytoplasm</keyword>
<evidence type="ECO:0000256" key="9">
    <source>
        <dbReference type="HAMAP-Rule" id="MF_01987"/>
    </source>
</evidence>
<protein>
    <recommendedName>
        <fullName evidence="9">Ribokinase</fullName>
        <shortName evidence="9">RK</shortName>
        <ecNumber evidence="9">2.7.1.15</ecNumber>
    </recommendedName>
</protein>
<dbReference type="PANTHER" id="PTHR10584:SF166">
    <property type="entry name" value="RIBOKINASE"/>
    <property type="match status" value="1"/>
</dbReference>
<feature type="binding site" evidence="9">
    <location>
        <begin position="10"/>
        <end position="12"/>
    </location>
    <ligand>
        <name>substrate</name>
    </ligand>
</feature>
<keyword evidence="4 9" id="KW-0418">Kinase</keyword>
<evidence type="ECO:0000313" key="11">
    <source>
        <dbReference type="EMBL" id="MBC5647629.1"/>
    </source>
</evidence>
<feature type="domain" description="Carbohydrate kinase PfkB" evidence="10">
    <location>
        <begin position="2"/>
        <end position="286"/>
    </location>
</feature>
<comment type="catalytic activity">
    <reaction evidence="9">
        <text>D-ribose + ATP = D-ribose 5-phosphate + ADP + H(+)</text>
        <dbReference type="Rhea" id="RHEA:13697"/>
        <dbReference type="ChEBI" id="CHEBI:15378"/>
        <dbReference type="ChEBI" id="CHEBI:30616"/>
        <dbReference type="ChEBI" id="CHEBI:47013"/>
        <dbReference type="ChEBI" id="CHEBI:78346"/>
        <dbReference type="ChEBI" id="CHEBI:456216"/>
        <dbReference type="EC" id="2.7.1.15"/>
    </reaction>
</comment>
<evidence type="ECO:0000256" key="1">
    <source>
        <dbReference type="ARBA" id="ARBA00022679"/>
    </source>
</evidence>
<keyword evidence="12" id="KW-1185">Reference proteome</keyword>
<dbReference type="InterPro" id="IPR011611">
    <property type="entry name" value="PfkB_dom"/>
</dbReference>
<feature type="binding site" evidence="9">
    <location>
        <position position="279"/>
    </location>
    <ligand>
        <name>K(+)</name>
        <dbReference type="ChEBI" id="CHEBI:29103"/>
    </ligand>
</feature>
<dbReference type="CDD" id="cd01174">
    <property type="entry name" value="ribokinase"/>
    <property type="match status" value="1"/>
</dbReference>
<keyword evidence="7 9" id="KW-0630">Potassium</keyword>
<dbReference type="RefSeq" id="WP_186857149.1">
    <property type="nucleotide sequence ID" value="NZ_JACOON010000002.1"/>
</dbReference>
<comment type="cofactor">
    <cofactor evidence="9">
        <name>Mg(2+)</name>
        <dbReference type="ChEBI" id="CHEBI:18420"/>
    </cofactor>
    <text evidence="9">Requires a divalent cation, most likely magnesium in vivo, as an electrophilic catalyst to aid phosphoryl group transfer. It is the chelate of the metal and the nucleotide that is the actual substrate.</text>
</comment>
<feature type="binding site" evidence="9">
    <location>
        <begin position="38"/>
        <end position="42"/>
    </location>
    <ligand>
        <name>substrate</name>
    </ligand>
</feature>
<evidence type="ECO:0000256" key="6">
    <source>
        <dbReference type="ARBA" id="ARBA00022842"/>
    </source>
</evidence>
<dbReference type="PANTHER" id="PTHR10584">
    <property type="entry name" value="SUGAR KINASE"/>
    <property type="match status" value="1"/>
</dbReference>
<feature type="binding site" evidence="9">
    <location>
        <position position="277"/>
    </location>
    <ligand>
        <name>K(+)</name>
        <dbReference type="ChEBI" id="CHEBI:29103"/>
    </ligand>
</feature>